<dbReference type="AlphaFoldDB" id="A0AAQ3N0J1"/>
<dbReference type="SUPFAM" id="SSF51735">
    <property type="entry name" value="NAD(P)-binding Rossmann-fold domains"/>
    <property type="match status" value="1"/>
</dbReference>
<dbReference type="InterPro" id="IPR001509">
    <property type="entry name" value="Epimerase_deHydtase"/>
</dbReference>
<dbReference type="InterPro" id="IPR050425">
    <property type="entry name" value="NAD(P)_dehydrat-like"/>
</dbReference>
<dbReference type="PANTHER" id="PTHR10366">
    <property type="entry name" value="NAD DEPENDENT EPIMERASE/DEHYDRATASE"/>
    <property type="match status" value="1"/>
</dbReference>
<reference evidence="4 5" key="1">
    <citation type="journal article" date="2023" name="Life. Sci Alliance">
        <title>Evolutionary insights into 3D genome organization and epigenetic landscape of Vigna mungo.</title>
        <authorList>
            <person name="Junaid A."/>
            <person name="Singh B."/>
            <person name="Bhatia S."/>
        </authorList>
    </citation>
    <scope>NUCLEOTIDE SEQUENCE [LARGE SCALE GENOMIC DNA]</scope>
    <source>
        <strain evidence="4">Urdbean</strain>
    </source>
</reference>
<dbReference type="GO" id="GO:0016616">
    <property type="term" value="F:oxidoreductase activity, acting on the CH-OH group of donors, NAD or NADP as acceptor"/>
    <property type="evidence" value="ECO:0007669"/>
    <property type="project" value="TreeGrafter"/>
</dbReference>
<dbReference type="Gene3D" id="3.40.50.720">
    <property type="entry name" value="NAD(P)-binding Rossmann-like Domain"/>
    <property type="match status" value="1"/>
</dbReference>
<feature type="domain" description="NAD-dependent epimerase/dehydratase" evidence="3">
    <location>
        <begin position="14"/>
        <end position="249"/>
    </location>
</feature>
<dbReference type="Pfam" id="PF01370">
    <property type="entry name" value="Epimerase"/>
    <property type="match status" value="1"/>
</dbReference>
<keyword evidence="5" id="KW-1185">Reference proteome</keyword>
<keyword evidence="1" id="KW-0521">NADP</keyword>
<evidence type="ECO:0000256" key="2">
    <source>
        <dbReference type="ARBA" id="ARBA00023002"/>
    </source>
</evidence>
<evidence type="ECO:0000313" key="4">
    <source>
        <dbReference type="EMBL" id="WVZ00337.1"/>
    </source>
</evidence>
<evidence type="ECO:0000259" key="3">
    <source>
        <dbReference type="Pfam" id="PF01370"/>
    </source>
</evidence>
<dbReference type="EMBL" id="CP144693">
    <property type="protein sequence ID" value="WVZ00337.1"/>
    <property type="molecule type" value="Genomic_DNA"/>
</dbReference>
<keyword evidence="2" id="KW-0560">Oxidoreductase</keyword>
<name>A0AAQ3N0J1_VIGMU</name>
<dbReference type="PANTHER" id="PTHR10366:SF404">
    <property type="entry name" value="CINNAMOYL-COA REDUCTASE 1"/>
    <property type="match status" value="1"/>
</dbReference>
<dbReference type="InterPro" id="IPR036291">
    <property type="entry name" value="NAD(P)-bd_dom_sf"/>
</dbReference>
<organism evidence="4 5">
    <name type="scientific">Vigna mungo</name>
    <name type="common">Black gram</name>
    <name type="synonym">Phaseolus mungo</name>
    <dbReference type="NCBI Taxonomy" id="3915"/>
    <lineage>
        <taxon>Eukaryota</taxon>
        <taxon>Viridiplantae</taxon>
        <taxon>Streptophyta</taxon>
        <taxon>Embryophyta</taxon>
        <taxon>Tracheophyta</taxon>
        <taxon>Spermatophyta</taxon>
        <taxon>Magnoliopsida</taxon>
        <taxon>eudicotyledons</taxon>
        <taxon>Gunneridae</taxon>
        <taxon>Pentapetalae</taxon>
        <taxon>rosids</taxon>
        <taxon>fabids</taxon>
        <taxon>Fabales</taxon>
        <taxon>Fabaceae</taxon>
        <taxon>Papilionoideae</taxon>
        <taxon>50 kb inversion clade</taxon>
        <taxon>NPAAA clade</taxon>
        <taxon>indigoferoid/millettioid clade</taxon>
        <taxon>Phaseoleae</taxon>
        <taxon>Vigna</taxon>
    </lineage>
</organism>
<dbReference type="FunFam" id="3.40.50.720:FF:000219">
    <property type="entry name" value="Cinnamoyl-CoA reductase 1"/>
    <property type="match status" value="1"/>
</dbReference>
<sequence>MPSAESLPPSSQTICVTGAGGFIASWMVKLLLEKGYTVRGTLRNPDDPKNGHLKEFEGATDRLTLHKVDLLDVDSVRSVIHGCHGVFHTASPVTDNPEEMVEPAVNGAKNVIIAAAEAKVRRVVFTSSIGAVYMDPKRSIDLVVDESCWSDLEYCKNTKNWYCYGKAVAEQAAWDTAKEKGVDLVVVNPVLVLGPLLQPTINASTIHILKYLTGSAKTYANATQAYVHVRDVALAHILVYEKCSDEKNPRAKPYTFSNQKLKDLGLEFTPVSQCLYETVKSLQEKGHLPVPAKQEDSTTVKS</sequence>
<evidence type="ECO:0000256" key="1">
    <source>
        <dbReference type="ARBA" id="ARBA00022857"/>
    </source>
</evidence>
<protein>
    <recommendedName>
        <fullName evidence="3">NAD-dependent epimerase/dehydratase domain-containing protein</fullName>
    </recommendedName>
</protein>
<dbReference type="Proteomes" id="UP001374535">
    <property type="component" value="Chromosome 8"/>
</dbReference>
<dbReference type="CDD" id="cd08958">
    <property type="entry name" value="FR_SDR_e"/>
    <property type="match status" value="1"/>
</dbReference>
<proteinExistence type="predicted"/>
<gene>
    <name evidence="4" type="ORF">V8G54_026406</name>
</gene>
<evidence type="ECO:0000313" key="5">
    <source>
        <dbReference type="Proteomes" id="UP001374535"/>
    </source>
</evidence>
<accession>A0AAQ3N0J1</accession>